<gene>
    <name evidence="2" type="ORF">L3Y34_015600</name>
    <name evidence="3" type="ORF">L5515_001676</name>
</gene>
<dbReference type="EMBL" id="CP090891">
    <property type="protein sequence ID" value="ULU12409.1"/>
    <property type="molecule type" value="Genomic_DNA"/>
</dbReference>
<accession>A0AAE9DWP6</accession>
<dbReference type="PANTHER" id="PTHR34152">
    <property type="entry name" value="PROTEIN CBG12353-RELATED"/>
    <property type="match status" value="1"/>
</dbReference>
<dbReference type="PANTHER" id="PTHR34152:SF3">
    <property type="entry name" value="CONSERVED PLASMA MEMBRANE PROTEIN-RELATED"/>
    <property type="match status" value="1"/>
</dbReference>
<dbReference type="Proteomes" id="UP000829354">
    <property type="component" value="Chromosome I"/>
</dbReference>
<keyword evidence="1" id="KW-0812">Transmembrane</keyword>
<evidence type="ECO:0000313" key="3">
    <source>
        <dbReference type="EMBL" id="UMM13351.1"/>
    </source>
</evidence>
<dbReference type="EMBL" id="CP092620">
    <property type="protein sequence ID" value="UMM13351.1"/>
    <property type="molecule type" value="Genomic_DNA"/>
</dbReference>
<dbReference type="AlphaFoldDB" id="A0AAE9DWP6"/>
<feature type="transmembrane region" description="Helical" evidence="1">
    <location>
        <begin position="7"/>
        <end position="39"/>
    </location>
</feature>
<organism evidence="2 4">
    <name type="scientific">Caenorhabditis briggsae</name>
    <dbReference type="NCBI Taxonomy" id="6238"/>
    <lineage>
        <taxon>Eukaryota</taxon>
        <taxon>Metazoa</taxon>
        <taxon>Ecdysozoa</taxon>
        <taxon>Nematoda</taxon>
        <taxon>Chromadorea</taxon>
        <taxon>Rhabditida</taxon>
        <taxon>Rhabditina</taxon>
        <taxon>Rhabditomorpha</taxon>
        <taxon>Rhabditoidea</taxon>
        <taxon>Rhabditidae</taxon>
        <taxon>Peloderinae</taxon>
        <taxon>Caenorhabditis</taxon>
    </lineage>
</organism>
<evidence type="ECO:0000313" key="2">
    <source>
        <dbReference type="EMBL" id="ULU12409.1"/>
    </source>
</evidence>
<sequence length="184" mass="20219">MSRAADIALICACCCGLQVFIAMTCFLLAVPIYLLVVGIVEMDSCAADSRIPVWMICTAALMIIERMMESVNQAMDRKFLNNYPKPEIEDGDIKIAEWEKLRSENKSKALFGLISLSRLAIFVSTIVGSVFVFSSYSTRSQCDGLLYWSAFVYCIVTLSLSALGLIILGGMCLVLVILATKSRS</sequence>
<evidence type="ECO:0000313" key="4">
    <source>
        <dbReference type="Proteomes" id="UP000827892"/>
    </source>
</evidence>
<dbReference type="Proteomes" id="UP000827892">
    <property type="component" value="Chromosome I"/>
</dbReference>
<keyword evidence="1" id="KW-0472">Membrane</keyword>
<keyword evidence="5" id="KW-1185">Reference proteome</keyword>
<feature type="transmembrane region" description="Helical" evidence="1">
    <location>
        <begin position="51"/>
        <end position="68"/>
    </location>
</feature>
<feature type="transmembrane region" description="Helical" evidence="1">
    <location>
        <begin position="145"/>
        <end position="178"/>
    </location>
</feature>
<name>A0AAE9DWP6_CAEBR</name>
<proteinExistence type="predicted"/>
<evidence type="ECO:0000313" key="5">
    <source>
        <dbReference type="Proteomes" id="UP000829354"/>
    </source>
</evidence>
<keyword evidence="1" id="KW-1133">Transmembrane helix</keyword>
<dbReference type="OMA" id="WENERYK"/>
<evidence type="ECO:0000256" key="1">
    <source>
        <dbReference type="SAM" id="Phobius"/>
    </source>
</evidence>
<reference evidence="2 4" key="2">
    <citation type="submission" date="2022-05" db="EMBL/GenBank/DDBJ databases">
        <title>Chromosome-level reference genomes for two strains of Caenorhabditis briggsae: an improved platform for comparative genomics.</title>
        <authorList>
            <person name="Stevens L."/>
            <person name="Andersen E.C."/>
        </authorList>
    </citation>
    <scope>NUCLEOTIDE SEQUENCE [LARGE SCALE GENOMIC DNA]</scope>
    <source>
        <strain evidence="2">QX1410_ONT</strain>
        <tissue evidence="2">Whole-organism</tissue>
    </source>
</reference>
<protein>
    <submittedName>
        <fullName evidence="2">Uncharacterized protein</fullName>
    </submittedName>
</protein>
<feature type="transmembrane region" description="Helical" evidence="1">
    <location>
        <begin position="110"/>
        <end position="133"/>
    </location>
</feature>
<reference evidence="3 5" key="1">
    <citation type="submission" date="2022-04" db="EMBL/GenBank/DDBJ databases">
        <title>Chromosome-level reference genomes for two strains of Caenorhabditis briggsae: an improved platform for comparative genomics.</title>
        <authorList>
            <person name="Stevens L."/>
            <person name="Andersen E."/>
        </authorList>
    </citation>
    <scope>NUCLEOTIDE SEQUENCE [LARGE SCALE GENOMIC DNA]</scope>
    <source>
        <strain evidence="3">VX34</strain>
        <tissue evidence="3">Whole-organism</tissue>
    </source>
</reference>